<evidence type="ECO:0000256" key="2">
    <source>
        <dbReference type="ARBA" id="ARBA00022730"/>
    </source>
</evidence>
<dbReference type="Pfam" id="PF00900">
    <property type="entry name" value="Ribosomal_S4e"/>
    <property type="match status" value="1"/>
</dbReference>
<evidence type="ECO:0000313" key="9">
    <source>
        <dbReference type="EMBL" id="MBR1369320.1"/>
    </source>
</evidence>
<dbReference type="SMART" id="SM00739">
    <property type="entry name" value="KOW"/>
    <property type="match status" value="1"/>
</dbReference>
<keyword evidence="5 7" id="KW-0687">Ribonucleoprotein</keyword>
<evidence type="ECO:0000256" key="5">
    <source>
        <dbReference type="ARBA" id="ARBA00023274"/>
    </source>
</evidence>
<dbReference type="InterPro" id="IPR013843">
    <property type="entry name" value="Ribosomal_eS4_N"/>
</dbReference>
<protein>
    <recommendedName>
        <fullName evidence="6 7">Small ribosomal subunit protein eS4</fullName>
    </recommendedName>
</protein>
<dbReference type="Proteomes" id="UP000730161">
    <property type="component" value="Unassembled WGS sequence"/>
</dbReference>
<dbReference type="GO" id="GO:0003735">
    <property type="term" value="F:structural constituent of ribosome"/>
    <property type="evidence" value="ECO:0007669"/>
    <property type="project" value="InterPro"/>
</dbReference>
<evidence type="ECO:0000259" key="8">
    <source>
        <dbReference type="SMART" id="SM00739"/>
    </source>
</evidence>
<dbReference type="Pfam" id="PF08071">
    <property type="entry name" value="RS4NT"/>
    <property type="match status" value="1"/>
</dbReference>
<evidence type="ECO:0000256" key="7">
    <source>
        <dbReference type="HAMAP-Rule" id="MF_00485"/>
    </source>
</evidence>
<dbReference type="Gene3D" id="3.10.290.10">
    <property type="entry name" value="RNA-binding S4 domain"/>
    <property type="match status" value="1"/>
</dbReference>
<dbReference type="GO" id="GO:0019843">
    <property type="term" value="F:rRNA binding"/>
    <property type="evidence" value="ECO:0007669"/>
    <property type="project" value="UniProtKB-KW"/>
</dbReference>
<dbReference type="GO" id="GO:0006412">
    <property type="term" value="P:translation"/>
    <property type="evidence" value="ECO:0007669"/>
    <property type="project" value="UniProtKB-UniRule"/>
</dbReference>
<evidence type="ECO:0000313" key="10">
    <source>
        <dbReference type="Proteomes" id="UP000730161"/>
    </source>
</evidence>
<sequence length="242" mass="26429">MAHVKRIVAPASWGIGRKVSKYVTAPAPGPHNAGALPIAVWMRDQMGFARNMKEIKQILHDRQVIVNGSVCTDPHIGLGVFDTISFPRLGKHYIMLLDKSGRFASSEISGDAAQVRLCKINNKTVLPGGKIQLNLLYGANLIGENTYRPKDSVILTLGVDGQPRFEIRDHFPFAVGNVAMIVGGQHSGRVARIRSVIPVPGSVPNRVSLEEVQTGEVFETIEPYIFMVGKEEPALDIWGITV</sequence>
<keyword evidence="3 7" id="KW-0694">RNA-binding</keyword>
<dbReference type="PANTHER" id="PTHR11581:SF0">
    <property type="entry name" value="SMALL RIBOSOMAL SUBUNIT PROTEIN ES4"/>
    <property type="match status" value="1"/>
</dbReference>
<dbReference type="PANTHER" id="PTHR11581">
    <property type="entry name" value="30S/40S RIBOSOMAL PROTEIN S4"/>
    <property type="match status" value="1"/>
</dbReference>
<dbReference type="PROSITE" id="PS50889">
    <property type="entry name" value="S4"/>
    <property type="match status" value="1"/>
</dbReference>
<dbReference type="Gene3D" id="2.30.30.30">
    <property type="match status" value="1"/>
</dbReference>
<dbReference type="InterPro" id="IPR005824">
    <property type="entry name" value="KOW"/>
</dbReference>
<comment type="caution">
    <text evidence="9">The sequence shown here is derived from an EMBL/GenBank/DDBJ whole genome shotgun (WGS) entry which is preliminary data.</text>
</comment>
<gene>
    <name evidence="7" type="primary">rps4e</name>
    <name evidence="9" type="ORF">RJ53_07370</name>
</gene>
<dbReference type="InterPro" id="IPR000876">
    <property type="entry name" value="Ribosomal_eS4"/>
</dbReference>
<dbReference type="NCBIfam" id="NF003312">
    <property type="entry name" value="PRK04313.1"/>
    <property type="match status" value="1"/>
</dbReference>
<organism evidence="9 10">
    <name type="scientific">Methanocalculus chunghsingensis</name>
    <dbReference type="NCBI Taxonomy" id="156457"/>
    <lineage>
        <taxon>Archaea</taxon>
        <taxon>Methanobacteriati</taxon>
        <taxon>Methanobacteriota</taxon>
        <taxon>Stenosarchaea group</taxon>
        <taxon>Methanomicrobia</taxon>
        <taxon>Methanomicrobiales</taxon>
        <taxon>Methanocalculaceae</taxon>
        <taxon>Methanocalculus</taxon>
    </lineage>
</organism>
<reference evidence="9" key="1">
    <citation type="submission" date="2014-12" db="EMBL/GenBank/DDBJ databases">
        <authorList>
            <person name="Huang H.-H."/>
            <person name="Chen S.-C."/>
            <person name="Lai M.-C."/>
        </authorList>
    </citation>
    <scope>NUCLEOTIDE SEQUENCE</scope>
    <source>
        <strain evidence="9">K1F9705b</strain>
    </source>
</reference>
<dbReference type="EMBL" id="JWHL01000011">
    <property type="protein sequence ID" value="MBR1369320.1"/>
    <property type="molecule type" value="Genomic_DNA"/>
</dbReference>
<dbReference type="SUPFAM" id="SSF55174">
    <property type="entry name" value="Alpha-L RNA-binding motif"/>
    <property type="match status" value="1"/>
</dbReference>
<dbReference type="GO" id="GO:0022627">
    <property type="term" value="C:cytosolic small ribosomal subunit"/>
    <property type="evidence" value="ECO:0007669"/>
    <property type="project" value="TreeGrafter"/>
</dbReference>
<accession>A0A8J7WAI5</accession>
<keyword evidence="10" id="KW-1185">Reference proteome</keyword>
<name>A0A8J7WAI5_9EURY</name>
<dbReference type="InterPro" id="IPR041982">
    <property type="entry name" value="Ribosomal_eS4_KOW"/>
</dbReference>
<dbReference type="RefSeq" id="WP_246496040.1">
    <property type="nucleotide sequence ID" value="NZ_JWHL01000011.1"/>
</dbReference>
<keyword evidence="2" id="KW-0699">rRNA-binding</keyword>
<dbReference type="InterPro" id="IPR013845">
    <property type="entry name" value="Ribosomal_eS4_central_region"/>
</dbReference>
<comment type="similarity">
    <text evidence="1 7">Belongs to the eukaryotic ribosomal protein eS4 family.</text>
</comment>
<keyword evidence="4 7" id="KW-0689">Ribosomal protein</keyword>
<evidence type="ECO:0000256" key="4">
    <source>
        <dbReference type="ARBA" id="ARBA00022980"/>
    </source>
</evidence>
<evidence type="ECO:0000256" key="3">
    <source>
        <dbReference type="ARBA" id="ARBA00022884"/>
    </source>
</evidence>
<dbReference type="AlphaFoldDB" id="A0A8J7WAI5"/>
<evidence type="ECO:0000256" key="1">
    <source>
        <dbReference type="ARBA" id="ARBA00007500"/>
    </source>
</evidence>
<evidence type="ECO:0000256" key="6">
    <source>
        <dbReference type="ARBA" id="ARBA00035272"/>
    </source>
</evidence>
<proteinExistence type="inferred from homology"/>
<dbReference type="HAMAP" id="MF_00485">
    <property type="entry name" value="Ribosomal_eS4"/>
    <property type="match status" value="1"/>
</dbReference>
<dbReference type="InterPro" id="IPR038237">
    <property type="entry name" value="Ribosomal_eS4_central_sf"/>
</dbReference>
<dbReference type="InterPro" id="IPR014722">
    <property type="entry name" value="Rib_uL2_dom2"/>
</dbReference>
<dbReference type="CDD" id="cd06087">
    <property type="entry name" value="KOW_RPS4"/>
    <property type="match status" value="1"/>
</dbReference>
<feature type="domain" description="KOW" evidence="8">
    <location>
        <begin position="172"/>
        <end position="199"/>
    </location>
</feature>
<dbReference type="Gene3D" id="2.40.50.740">
    <property type="match status" value="1"/>
</dbReference>
<dbReference type="InterPro" id="IPR036986">
    <property type="entry name" value="S4_RNA-bd_sf"/>
</dbReference>